<reference evidence="2 3" key="1">
    <citation type="submission" date="2018-01" db="EMBL/GenBank/DDBJ databases">
        <title>Metagenomic assembled genomes from two thermal pools in the Uzon Caldera, Kamchatka, Russia.</title>
        <authorList>
            <person name="Wilkins L."/>
            <person name="Ettinger C."/>
        </authorList>
    </citation>
    <scope>NUCLEOTIDE SEQUENCE [LARGE SCALE GENOMIC DNA]</scope>
    <source>
        <strain evidence="2">ZAV-02</strain>
    </source>
</reference>
<name>A0A2J6WWF3_9CHLR</name>
<dbReference type="Proteomes" id="UP000243376">
    <property type="component" value="Unassembled WGS sequence"/>
</dbReference>
<organism evidence="2 3">
    <name type="scientific">Chloroflexus aggregans</name>
    <dbReference type="NCBI Taxonomy" id="152260"/>
    <lineage>
        <taxon>Bacteria</taxon>
        <taxon>Bacillati</taxon>
        <taxon>Chloroflexota</taxon>
        <taxon>Chloroflexia</taxon>
        <taxon>Chloroflexales</taxon>
        <taxon>Chloroflexineae</taxon>
        <taxon>Chloroflexaceae</taxon>
        <taxon>Chloroflexus</taxon>
    </lineage>
</organism>
<sequence>RAAIGTQPGERVVLYVGRVAAEKRVDLLPEAIRGLPNVRLVIVGDGPFRAELQRRCVGLPVRFTGYLKGEALAVAYASADAFVFPSDTDTFGQVIQEAMASGLPVVAARAGGAIDLVRHGYNGYLFTPGVVTDLRARLRELLANDSRRITQGLAGRVAAERRSWPSVMDELMGYYTRAMSHRRLGRRPG</sequence>
<dbReference type="GO" id="GO:0016758">
    <property type="term" value="F:hexosyltransferase activity"/>
    <property type="evidence" value="ECO:0007669"/>
    <property type="project" value="TreeGrafter"/>
</dbReference>
<evidence type="ECO:0000313" key="2">
    <source>
        <dbReference type="EMBL" id="PMP75392.1"/>
    </source>
</evidence>
<evidence type="ECO:0000313" key="3">
    <source>
        <dbReference type="Proteomes" id="UP000243376"/>
    </source>
</evidence>
<evidence type="ECO:0000259" key="1">
    <source>
        <dbReference type="Pfam" id="PF00534"/>
    </source>
</evidence>
<dbReference type="SUPFAM" id="SSF53756">
    <property type="entry name" value="UDP-Glycosyltransferase/glycogen phosphorylase"/>
    <property type="match status" value="1"/>
</dbReference>
<proteinExistence type="predicted"/>
<feature type="domain" description="Glycosyl transferase family 1" evidence="1">
    <location>
        <begin position="4"/>
        <end position="148"/>
    </location>
</feature>
<dbReference type="PANTHER" id="PTHR45947:SF3">
    <property type="entry name" value="SULFOQUINOVOSYL TRANSFERASE SQD2"/>
    <property type="match status" value="1"/>
</dbReference>
<dbReference type="InterPro" id="IPR050194">
    <property type="entry name" value="Glycosyltransferase_grp1"/>
</dbReference>
<feature type="non-terminal residue" evidence="2">
    <location>
        <position position="1"/>
    </location>
</feature>
<dbReference type="Pfam" id="PF00534">
    <property type="entry name" value="Glycos_transf_1"/>
    <property type="match status" value="1"/>
</dbReference>
<accession>A0A2J6WWF3</accession>
<dbReference type="PANTHER" id="PTHR45947">
    <property type="entry name" value="SULFOQUINOVOSYL TRANSFERASE SQD2"/>
    <property type="match status" value="1"/>
</dbReference>
<keyword evidence="2" id="KW-0808">Transferase</keyword>
<gene>
    <name evidence="2" type="ORF">C0184_14010</name>
</gene>
<dbReference type="EMBL" id="PNIQ01000942">
    <property type="protein sequence ID" value="PMP75392.1"/>
    <property type="molecule type" value="Genomic_DNA"/>
</dbReference>
<dbReference type="Gene3D" id="3.40.50.2000">
    <property type="entry name" value="Glycogen Phosphorylase B"/>
    <property type="match status" value="2"/>
</dbReference>
<dbReference type="AlphaFoldDB" id="A0A2J6WWF3"/>
<protein>
    <submittedName>
        <fullName evidence="2">Glycosyltransferase family 1 protein</fullName>
    </submittedName>
</protein>
<comment type="caution">
    <text evidence="2">The sequence shown here is derived from an EMBL/GenBank/DDBJ whole genome shotgun (WGS) entry which is preliminary data.</text>
</comment>
<dbReference type="InterPro" id="IPR001296">
    <property type="entry name" value="Glyco_trans_1"/>
</dbReference>